<dbReference type="Gene3D" id="3.40.50.300">
    <property type="entry name" value="P-loop containing nucleotide triphosphate hydrolases"/>
    <property type="match status" value="1"/>
</dbReference>
<protein>
    <recommendedName>
        <fullName evidence="7">Cobalamin import ATP-binding protein BtuD</fullName>
        <ecNumber evidence="6">7.6.2.8</ecNumber>
    </recommendedName>
    <alternativeName>
        <fullName evidence="8">Vitamin B12-transporting ATPase</fullName>
    </alternativeName>
</protein>
<dbReference type="InterPro" id="IPR003593">
    <property type="entry name" value="AAA+_ATPase"/>
</dbReference>
<dbReference type="SMART" id="SM00382">
    <property type="entry name" value="AAA"/>
    <property type="match status" value="1"/>
</dbReference>
<proteinExistence type="predicted"/>
<keyword evidence="2" id="KW-0547">Nucleotide-binding</keyword>
<dbReference type="Proteomes" id="UP000057043">
    <property type="component" value="Unassembled WGS sequence"/>
</dbReference>
<dbReference type="FunFam" id="3.40.50.300:FF:000134">
    <property type="entry name" value="Iron-enterobactin ABC transporter ATP-binding protein"/>
    <property type="match status" value="1"/>
</dbReference>
<dbReference type="InterPro" id="IPR027417">
    <property type="entry name" value="P-loop_NTPase"/>
</dbReference>
<evidence type="ECO:0000256" key="6">
    <source>
        <dbReference type="ARBA" id="ARBA00066387"/>
    </source>
</evidence>
<evidence type="ECO:0000313" key="11">
    <source>
        <dbReference type="Proteomes" id="UP000057043"/>
    </source>
</evidence>
<dbReference type="InterPro" id="IPR003439">
    <property type="entry name" value="ABC_transporter-like_ATP-bd"/>
</dbReference>
<dbReference type="EC" id="7.6.2.8" evidence="6"/>
<evidence type="ECO:0000256" key="8">
    <source>
        <dbReference type="ARBA" id="ARBA00077139"/>
    </source>
</evidence>
<evidence type="ECO:0000256" key="5">
    <source>
        <dbReference type="ARBA" id="ARBA00058960"/>
    </source>
</evidence>
<feature type="domain" description="ABC transporter" evidence="9">
    <location>
        <begin position="5"/>
        <end position="239"/>
    </location>
</feature>
<keyword evidence="3 10" id="KW-0067">ATP-binding</keyword>
<dbReference type="AlphaFoldDB" id="A0A101FTZ2"/>
<sequence length="298" mass="33852">MMIKLAINGLTFSYNSVPILDDICMEVAPAKLLSVVGPNGTGKSTLLKCVDRVLKPQQGNILLDRKDIMKMDRMEIAKQVGYVQQNVKRSFPTTVFDTVIMGRRPHQGWQTRDEDHEIVWEILELLDIDQFALKYFNELSGGQQQRVLIARALAQEASVLLLDEPTSNLDIKRQLEVMDIIQDLVRTKRITAMVAIHDLNLASRYSDRMIMMKNGRIIVAGDPRDVLTAENIEAIYGVEVDIRTQSDAPYVVPLKPIKTKKVWHHENDFIARSKKKVSSIGRISDNLSERFGQVKVLK</sequence>
<dbReference type="PATRIC" id="fig|301375.7.peg.1036"/>
<comment type="catalytic activity">
    <reaction evidence="4">
        <text>an R-cob(III)alamin(out) + ATP + H2O = an R-cob(III)alamin(in) + ADP + phosphate + H(+)</text>
        <dbReference type="Rhea" id="RHEA:17873"/>
        <dbReference type="ChEBI" id="CHEBI:15377"/>
        <dbReference type="ChEBI" id="CHEBI:15378"/>
        <dbReference type="ChEBI" id="CHEBI:30616"/>
        <dbReference type="ChEBI" id="CHEBI:43474"/>
        <dbReference type="ChEBI" id="CHEBI:140785"/>
        <dbReference type="ChEBI" id="CHEBI:456216"/>
        <dbReference type="EC" id="7.6.2.8"/>
    </reaction>
</comment>
<dbReference type="GO" id="GO:0005524">
    <property type="term" value="F:ATP binding"/>
    <property type="evidence" value="ECO:0007669"/>
    <property type="project" value="UniProtKB-KW"/>
</dbReference>
<comment type="caution">
    <text evidence="10">The sequence shown here is derived from an EMBL/GenBank/DDBJ whole genome shotgun (WGS) entry which is preliminary data.</text>
</comment>
<evidence type="ECO:0000256" key="7">
    <source>
        <dbReference type="ARBA" id="ARBA00073649"/>
    </source>
</evidence>
<comment type="function">
    <text evidence="5">Required for corrinoid utilization. Probably part of the ABC transporter complex BtuCDF involved in cobalamin (vitamin B12) import. Probably responsible for energy coupling to the transport system.</text>
</comment>
<dbReference type="PANTHER" id="PTHR42794:SF2">
    <property type="entry name" value="ABC TRANSPORTER ATP-BINDING PROTEIN"/>
    <property type="match status" value="1"/>
</dbReference>
<gene>
    <name evidence="10" type="ORF">XD72_1206</name>
</gene>
<dbReference type="EMBL" id="LGFT01000025">
    <property type="protein sequence ID" value="KUK44461.1"/>
    <property type="molecule type" value="Genomic_DNA"/>
</dbReference>
<evidence type="ECO:0000256" key="1">
    <source>
        <dbReference type="ARBA" id="ARBA00022448"/>
    </source>
</evidence>
<evidence type="ECO:0000256" key="2">
    <source>
        <dbReference type="ARBA" id="ARBA00022741"/>
    </source>
</evidence>
<dbReference type="PROSITE" id="PS00211">
    <property type="entry name" value="ABC_TRANSPORTER_1"/>
    <property type="match status" value="1"/>
</dbReference>
<accession>A0A101FTZ2</accession>
<dbReference type="GO" id="GO:0016887">
    <property type="term" value="F:ATP hydrolysis activity"/>
    <property type="evidence" value="ECO:0007669"/>
    <property type="project" value="InterPro"/>
</dbReference>
<keyword evidence="1" id="KW-0813">Transport</keyword>
<evidence type="ECO:0000259" key="9">
    <source>
        <dbReference type="PROSITE" id="PS50893"/>
    </source>
</evidence>
<evidence type="ECO:0000256" key="3">
    <source>
        <dbReference type="ARBA" id="ARBA00022840"/>
    </source>
</evidence>
<dbReference type="CDD" id="cd03214">
    <property type="entry name" value="ABC_Iron-Siderophores_B12_Hemin"/>
    <property type="match status" value="1"/>
</dbReference>
<name>A0A101FTZ2_9EURY</name>
<dbReference type="InterPro" id="IPR017871">
    <property type="entry name" value="ABC_transporter-like_CS"/>
</dbReference>
<dbReference type="GO" id="GO:0015420">
    <property type="term" value="F:ABC-type vitamin B12 transporter activity"/>
    <property type="evidence" value="ECO:0007669"/>
    <property type="project" value="UniProtKB-EC"/>
</dbReference>
<evidence type="ECO:0000313" key="10">
    <source>
        <dbReference type="EMBL" id="KUK44461.1"/>
    </source>
</evidence>
<dbReference type="SUPFAM" id="SSF52540">
    <property type="entry name" value="P-loop containing nucleoside triphosphate hydrolases"/>
    <property type="match status" value="1"/>
</dbReference>
<dbReference type="PANTHER" id="PTHR42794">
    <property type="entry name" value="HEMIN IMPORT ATP-BINDING PROTEIN HMUV"/>
    <property type="match status" value="1"/>
</dbReference>
<organism evidence="10 11">
    <name type="scientific">Methanothrix harundinacea</name>
    <dbReference type="NCBI Taxonomy" id="301375"/>
    <lineage>
        <taxon>Archaea</taxon>
        <taxon>Methanobacteriati</taxon>
        <taxon>Methanobacteriota</taxon>
        <taxon>Stenosarchaea group</taxon>
        <taxon>Methanomicrobia</taxon>
        <taxon>Methanotrichales</taxon>
        <taxon>Methanotrichaceae</taxon>
        <taxon>Methanothrix</taxon>
    </lineage>
</organism>
<dbReference type="PROSITE" id="PS50893">
    <property type="entry name" value="ABC_TRANSPORTER_2"/>
    <property type="match status" value="1"/>
</dbReference>
<reference evidence="10 11" key="1">
    <citation type="journal article" date="2015" name="MBio">
        <title>Genome-Resolved Metagenomic Analysis Reveals Roles for Candidate Phyla and Other Microbial Community Members in Biogeochemical Transformations in Oil Reservoirs.</title>
        <authorList>
            <person name="Hu P."/>
            <person name="Tom L."/>
            <person name="Singh A."/>
            <person name="Thomas B.C."/>
            <person name="Baker B.J."/>
            <person name="Piceno Y.M."/>
            <person name="Andersen G.L."/>
            <person name="Banfield J.F."/>
        </authorList>
    </citation>
    <scope>NUCLEOTIDE SEQUENCE [LARGE SCALE GENOMIC DNA]</scope>
    <source>
        <strain evidence="10">57_489</strain>
    </source>
</reference>
<evidence type="ECO:0000256" key="4">
    <source>
        <dbReference type="ARBA" id="ARBA00050590"/>
    </source>
</evidence>
<dbReference type="Pfam" id="PF00005">
    <property type="entry name" value="ABC_tran"/>
    <property type="match status" value="1"/>
</dbReference>